<evidence type="ECO:0000313" key="2">
    <source>
        <dbReference type="EMBL" id="MPN57755.1"/>
    </source>
</evidence>
<dbReference type="AlphaFoldDB" id="A0A645J237"/>
<comment type="caution">
    <text evidence="2">The sequence shown here is derived from an EMBL/GenBank/DDBJ whole genome shotgun (WGS) entry which is preliminary data.</text>
</comment>
<reference evidence="2" key="1">
    <citation type="submission" date="2019-08" db="EMBL/GenBank/DDBJ databases">
        <authorList>
            <person name="Kucharzyk K."/>
            <person name="Murdoch R.W."/>
            <person name="Higgins S."/>
            <person name="Loffler F."/>
        </authorList>
    </citation>
    <scope>NUCLEOTIDE SEQUENCE</scope>
</reference>
<protein>
    <submittedName>
        <fullName evidence="2">Uncharacterized protein</fullName>
    </submittedName>
</protein>
<feature type="compositionally biased region" description="Basic and acidic residues" evidence="1">
    <location>
        <begin position="38"/>
        <end position="47"/>
    </location>
</feature>
<evidence type="ECO:0000256" key="1">
    <source>
        <dbReference type="SAM" id="MobiDB-lite"/>
    </source>
</evidence>
<feature type="region of interest" description="Disordered" evidence="1">
    <location>
        <begin position="30"/>
        <end position="49"/>
    </location>
</feature>
<dbReference type="EMBL" id="VSSQ01129708">
    <property type="protein sequence ID" value="MPN57755.1"/>
    <property type="molecule type" value="Genomic_DNA"/>
</dbReference>
<gene>
    <name evidence="2" type="ORF">SDC9_205449</name>
</gene>
<organism evidence="2">
    <name type="scientific">bioreactor metagenome</name>
    <dbReference type="NCBI Taxonomy" id="1076179"/>
    <lineage>
        <taxon>unclassified sequences</taxon>
        <taxon>metagenomes</taxon>
        <taxon>ecological metagenomes</taxon>
    </lineage>
</organism>
<sequence>MVGRVLGHLVEHLADGLGLAAGEGIGGVAPGTAQRAAGEADEHRRQADPGGFALDGIEDFADLEGQLTVILHHDGDFLCLRLTSSSAGLWRIGRRDCPGTWPRAGRGSGWPPCGRRVPAGSWRWSAGHLGPWHGQAICSAPPARR</sequence>
<accession>A0A645J237</accession>
<name>A0A645J237_9ZZZZ</name>
<proteinExistence type="predicted"/>